<name>A0ABD2NKW3_9CUCU</name>
<gene>
    <name evidence="2" type="ORF">HHI36_016806</name>
</gene>
<evidence type="ECO:0000313" key="3">
    <source>
        <dbReference type="Proteomes" id="UP001516400"/>
    </source>
</evidence>
<dbReference type="EMBL" id="JABFTP020000124">
    <property type="protein sequence ID" value="KAL3279298.1"/>
    <property type="molecule type" value="Genomic_DNA"/>
</dbReference>
<feature type="compositionally biased region" description="Polar residues" evidence="1">
    <location>
        <begin position="73"/>
        <end position="87"/>
    </location>
</feature>
<evidence type="ECO:0000256" key="1">
    <source>
        <dbReference type="SAM" id="MobiDB-lite"/>
    </source>
</evidence>
<feature type="region of interest" description="Disordered" evidence="1">
    <location>
        <begin position="70"/>
        <end position="117"/>
    </location>
</feature>
<sequence length="117" mass="12914">MEAYNPETNRAWRTQQLFALLQENDCNEIDAVYIPPEVDELTDEENIDDDLIGEVASDFGNDVAGTFEIHSHPGTQGTTEISMSTATDDIISKRPHSPSCSTSAGASKQKRSSCHRR</sequence>
<dbReference type="Proteomes" id="UP001516400">
    <property type="component" value="Unassembled WGS sequence"/>
</dbReference>
<dbReference type="AlphaFoldDB" id="A0ABD2NKW3"/>
<protein>
    <submittedName>
        <fullName evidence="2">Uncharacterized protein</fullName>
    </submittedName>
</protein>
<organism evidence="2 3">
    <name type="scientific">Cryptolaemus montrouzieri</name>
    <dbReference type="NCBI Taxonomy" id="559131"/>
    <lineage>
        <taxon>Eukaryota</taxon>
        <taxon>Metazoa</taxon>
        <taxon>Ecdysozoa</taxon>
        <taxon>Arthropoda</taxon>
        <taxon>Hexapoda</taxon>
        <taxon>Insecta</taxon>
        <taxon>Pterygota</taxon>
        <taxon>Neoptera</taxon>
        <taxon>Endopterygota</taxon>
        <taxon>Coleoptera</taxon>
        <taxon>Polyphaga</taxon>
        <taxon>Cucujiformia</taxon>
        <taxon>Coccinelloidea</taxon>
        <taxon>Coccinellidae</taxon>
        <taxon>Scymninae</taxon>
        <taxon>Scymnini</taxon>
        <taxon>Cryptolaemus</taxon>
    </lineage>
</organism>
<evidence type="ECO:0000313" key="2">
    <source>
        <dbReference type="EMBL" id="KAL3279298.1"/>
    </source>
</evidence>
<comment type="caution">
    <text evidence="2">The sequence shown here is derived from an EMBL/GenBank/DDBJ whole genome shotgun (WGS) entry which is preliminary data.</text>
</comment>
<feature type="compositionally biased region" description="Basic residues" evidence="1">
    <location>
        <begin position="108"/>
        <end position="117"/>
    </location>
</feature>
<proteinExistence type="predicted"/>
<reference evidence="2 3" key="1">
    <citation type="journal article" date="2021" name="BMC Biol.">
        <title>Horizontally acquired antibacterial genes associated with adaptive radiation of ladybird beetles.</title>
        <authorList>
            <person name="Li H.S."/>
            <person name="Tang X.F."/>
            <person name="Huang Y.H."/>
            <person name="Xu Z.Y."/>
            <person name="Chen M.L."/>
            <person name="Du X.Y."/>
            <person name="Qiu B.Y."/>
            <person name="Chen P.T."/>
            <person name="Zhang W."/>
            <person name="Slipinski A."/>
            <person name="Escalona H.E."/>
            <person name="Waterhouse R.M."/>
            <person name="Zwick A."/>
            <person name="Pang H."/>
        </authorList>
    </citation>
    <scope>NUCLEOTIDE SEQUENCE [LARGE SCALE GENOMIC DNA]</scope>
    <source>
        <strain evidence="2">SYSU2018</strain>
    </source>
</reference>
<accession>A0ABD2NKW3</accession>
<keyword evidence="3" id="KW-1185">Reference proteome</keyword>